<gene>
    <name evidence="2" type="ORF">ACFFNX_29135</name>
</gene>
<proteinExistence type="predicted"/>
<evidence type="ECO:0000259" key="1">
    <source>
        <dbReference type="Pfam" id="PF04248"/>
    </source>
</evidence>
<evidence type="ECO:0000313" key="3">
    <source>
        <dbReference type="Proteomes" id="UP001589627"/>
    </source>
</evidence>
<keyword evidence="3" id="KW-1185">Reference proteome</keyword>
<reference evidence="2 3" key="1">
    <citation type="submission" date="2024-09" db="EMBL/GenBank/DDBJ databases">
        <authorList>
            <person name="Sun Q."/>
            <person name="Mori K."/>
        </authorList>
    </citation>
    <scope>NUCLEOTIDE SEQUENCE [LARGE SCALE GENOMIC DNA]</scope>
    <source>
        <strain evidence="2 3">TBRC 0563</strain>
    </source>
</reference>
<dbReference type="EMBL" id="JBHLZP010000261">
    <property type="protein sequence ID" value="MFB9836244.1"/>
    <property type="molecule type" value="Genomic_DNA"/>
</dbReference>
<feature type="domain" description="DUF427" evidence="1">
    <location>
        <begin position="39"/>
        <end position="129"/>
    </location>
</feature>
<dbReference type="InterPro" id="IPR038694">
    <property type="entry name" value="DUF427_sf"/>
</dbReference>
<dbReference type="Gene3D" id="2.170.150.40">
    <property type="entry name" value="Domain of unknown function (DUF427)"/>
    <property type="match status" value="1"/>
</dbReference>
<dbReference type="RefSeq" id="WP_378208925.1">
    <property type="nucleotide sequence ID" value="NZ_JBHLZP010000261.1"/>
</dbReference>
<sequence length="146" mass="16712">MSLTWQEKPIFPRARGGRVHASGSVLERVLYAEPLRRRMQVRVGDRVIVDSEDVVLLHEPGRFPVAYFRLGDTMPDTVRPSGRVTESRDLGTTLWYAVRAGGEWAERGAWCHTDLPDHAEALHDRIAFRWRALDTLYESWRAIDGA</sequence>
<dbReference type="InterPro" id="IPR007361">
    <property type="entry name" value="DUF427"/>
</dbReference>
<comment type="caution">
    <text evidence="2">The sequence shown here is derived from an EMBL/GenBank/DDBJ whole genome shotgun (WGS) entry which is preliminary data.</text>
</comment>
<dbReference type="Pfam" id="PF04248">
    <property type="entry name" value="NTP_transf_9"/>
    <property type="match status" value="1"/>
</dbReference>
<name>A0ABV5YMG1_9ACTN</name>
<organism evidence="2 3">
    <name type="scientific">Actinoallomurus acaciae</name>
    <dbReference type="NCBI Taxonomy" id="502577"/>
    <lineage>
        <taxon>Bacteria</taxon>
        <taxon>Bacillati</taxon>
        <taxon>Actinomycetota</taxon>
        <taxon>Actinomycetes</taxon>
        <taxon>Streptosporangiales</taxon>
        <taxon>Thermomonosporaceae</taxon>
        <taxon>Actinoallomurus</taxon>
    </lineage>
</organism>
<dbReference type="Proteomes" id="UP001589627">
    <property type="component" value="Unassembled WGS sequence"/>
</dbReference>
<protein>
    <submittedName>
        <fullName evidence="2">DUF427 domain-containing protein</fullName>
    </submittedName>
</protein>
<accession>A0ABV5YMG1</accession>
<evidence type="ECO:0000313" key="2">
    <source>
        <dbReference type="EMBL" id="MFB9836244.1"/>
    </source>
</evidence>